<protein>
    <submittedName>
        <fullName evidence="4">TlpA disulfide reductase family protein</fullName>
    </submittedName>
</protein>
<dbReference type="Pfam" id="PF00578">
    <property type="entry name" value="AhpC-TSA"/>
    <property type="match status" value="1"/>
</dbReference>
<evidence type="ECO:0000259" key="3">
    <source>
        <dbReference type="PROSITE" id="PS51352"/>
    </source>
</evidence>
<sequence length="198" mass="22072">MIKKILGIAILLTFGTIIIINILEINKEEKTTGPNLVDVTGDTSVEGVSIVSPSSSGINKGDAAPDFELEMINGKKVKLSELKGKKVLVNFWATWCPPCKEEMPELQQFYEDHGDEITIIAINATGSERNENAVRKFINKYDYTFPVAFDKSMDVTDEYMAVTIPTSYFIGTDGIIQVPRKVGPMTYEFMVEMMNSLE</sequence>
<organism evidence="4 5">
    <name type="scientific">Ornithinibacillus xuwenensis</name>
    <dbReference type="NCBI Taxonomy" id="3144668"/>
    <lineage>
        <taxon>Bacteria</taxon>
        <taxon>Bacillati</taxon>
        <taxon>Bacillota</taxon>
        <taxon>Bacilli</taxon>
        <taxon>Bacillales</taxon>
        <taxon>Bacillaceae</taxon>
        <taxon>Ornithinibacillus</taxon>
    </lineage>
</organism>
<keyword evidence="5" id="KW-1185">Reference proteome</keyword>
<keyword evidence="2" id="KW-0472">Membrane</keyword>
<dbReference type="InterPro" id="IPR013766">
    <property type="entry name" value="Thioredoxin_domain"/>
</dbReference>
<feature type="transmembrane region" description="Helical" evidence="2">
    <location>
        <begin position="6"/>
        <end position="23"/>
    </location>
</feature>
<dbReference type="InterPro" id="IPR000866">
    <property type="entry name" value="AhpC/TSA"/>
</dbReference>
<evidence type="ECO:0000256" key="1">
    <source>
        <dbReference type="ARBA" id="ARBA00023157"/>
    </source>
</evidence>
<keyword evidence="2" id="KW-0812">Transmembrane</keyword>
<accession>A0ABU9XDJ9</accession>
<dbReference type="RefSeq" id="WP_345823794.1">
    <property type="nucleotide sequence ID" value="NZ_JBDIML010000001.1"/>
</dbReference>
<dbReference type="InterPro" id="IPR036249">
    <property type="entry name" value="Thioredoxin-like_sf"/>
</dbReference>
<evidence type="ECO:0000256" key="2">
    <source>
        <dbReference type="SAM" id="Phobius"/>
    </source>
</evidence>
<dbReference type="PANTHER" id="PTHR42852:SF1">
    <property type="entry name" value="THIOREDOXIN-LIKE PROTEIN YNEN"/>
    <property type="match status" value="1"/>
</dbReference>
<dbReference type="InterPro" id="IPR050553">
    <property type="entry name" value="Thioredoxin_ResA/DsbE_sf"/>
</dbReference>
<evidence type="ECO:0000313" key="4">
    <source>
        <dbReference type="EMBL" id="MEN2766342.1"/>
    </source>
</evidence>
<dbReference type="PROSITE" id="PS00194">
    <property type="entry name" value="THIOREDOXIN_1"/>
    <property type="match status" value="1"/>
</dbReference>
<dbReference type="PANTHER" id="PTHR42852">
    <property type="entry name" value="THIOL:DISULFIDE INTERCHANGE PROTEIN DSBE"/>
    <property type="match status" value="1"/>
</dbReference>
<gene>
    <name evidence="4" type="ORF">ABC228_04020</name>
</gene>
<dbReference type="EMBL" id="JBDIML010000001">
    <property type="protein sequence ID" value="MEN2766342.1"/>
    <property type="molecule type" value="Genomic_DNA"/>
</dbReference>
<dbReference type="PROSITE" id="PS51352">
    <property type="entry name" value="THIOREDOXIN_2"/>
    <property type="match status" value="1"/>
</dbReference>
<feature type="domain" description="Thioredoxin" evidence="3">
    <location>
        <begin position="58"/>
        <end position="198"/>
    </location>
</feature>
<name>A0ABU9XDJ9_9BACI</name>
<proteinExistence type="predicted"/>
<keyword evidence="2" id="KW-1133">Transmembrane helix</keyword>
<dbReference type="Gene3D" id="3.40.30.10">
    <property type="entry name" value="Glutaredoxin"/>
    <property type="match status" value="1"/>
</dbReference>
<keyword evidence="1" id="KW-1015">Disulfide bond</keyword>
<evidence type="ECO:0000313" key="5">
    <source>
        <dbReference type="Proteomes" id="UP001444625"/>
    </source>
</evidence>
<comment type="caution">
    <text evidence="4">The sequence shown here is derived from an EMBL/GenBank/DDBJ whole genome shotgun (WGS) entry which is preliminary data.</text>
</comment>
<dbReference type="CDD" id="cd02966">
    <property type="entry name" value="TlpA_like_family"/>
    <property type="match status" value="1"/>
</dbReference>
<dbReference type="Proteomes" id="UP001444625">
    <property type="component" value="Unassembled WGS sequence"/>
</dbReference>
<dbReference type="InterPro" id="IPR017937">
    <property type="entry name" value="Thioredoxin_CS"/>
</dbReference>
<reference evidence="4 5" key="1">
    <citation type="submission" date="2024-05" db="EMBL/GenBank/DDBJ databases">
        <authorList>
            <person name="Haq I."/>
            <person name="Ullah Z."/>
            <person name="Ahmad R."/>
            <person name="Li M."/>
            <person name="Tong Y."/>
        </authorList>
    </citation>
    <scope>NUCLEOTIDE SEQUENCE [LARGE SCALE GENOMIC DNA]</scope>
    <source>
        <strain evidence="4 5">16A2E</strain>
    </source>
</reference>
<dbReference type="SUPFAM" id="SSF52833">
    <property type="entry name" value="Thioredoxin-like"/>
    <property type="match status" value="1"/>
</dbReference>